<name>A0A916SS17_9MICO</name>
<evidence type="ECO:0000259" key="2">
    <source>
        <dbReference type="Pfam" id="PF02517"/>
    </source>
</evidence>
<comment type="caution">
    <text evidence="3">The sequence shown here is derived from an EMBL/GenBank/DDBJ whole genome shotgun (WGS) entry which is preliminary data.</text>
</comment>
<feature type="transmembrane region" description="Helical" evidence="1">
    <location>
        <begin position="206"/>
        <end position="236"/>
    </location>
</feature>
<keyword evidence="4" id="KW-1185">Reference proteome</keyword>
<proteinExistence type="predicted"/>
<feature type="transmembrane region" description="Helical" evidence="1">
    <location>
        <begin position="12"/>
        <end position="29"/>
    </location>
</feature>
<protein>
    <recommendedName>
        <fullName evidence="2">CAAX prenyl protease 2/Lysostaphin resistance protein A-like domain-containing protein</fullName>
    </recommendedName>
</protein>
<feature type="transmembrane region" description="Helical" evidence="1">
    <location>
        <begin position="174"/>
        <end position="200"/>
    </location>
</feature>
<dbReference type="Pfam" id="PF02517">
    <property type="entry name" value="Rce1-like"/>
    <property type="match status" value="1"/>
</dbReference>
<keyword evidence="1" id="KW-0812">Transmembrane</keyword>
<feature type="transmembrane region" description="Helical" evidence="1">
    <location>
        <begin position="55"/>
        <end position="78"/>
    </location>
</feature>
<dbReference type="InterPro" id="IPR003675">
    <property type="entry name" value="Rce1/LyrA-like_dom"/>
</dbReference>
<gene>
    <name evidence="3" type="ORF">GCM10010979_31850</name>
</gene>
<evidence type="ECO:0000313" key="4">
    <source>
        <dbReference type="Proteomes" id="UP000606922"/>
    </source>
</evidence>
<dbReference type="RefSeq" id="WP_188511732.1">
    <property type="nucleotide sequence ID" value="NZ_BMGB01000002.1"/>
</dbReference>
<keyword evidence="1" id="KW-1133">Transmembrane helix</keyword>
<evidence type="ECO:0000313" key="3">
    <source>
        <dbReference type="EMBL" id="GGB14895.1"/>
    </source>
</evidence>
<reference evidence="3" key="2">
    <citation type="submission" date="2020-09" db="EMBL/GenBank/DDBJ databases">
        <authorList>
            <person name="Sun Q."/>
            <person name="Zhou Y."/>
        </authorList>
    </citation>
    <scope>NUCLEOTIDE SEQUENCE</scope>
    <source>
        <strain evidence="3">CGMCC 1.12813</strain>
    </source>
</reference>
<dbReference type="Proteomes" id="UP000606922">
    <property type="component" value="Unassembled WGS sequence"/>
</dbReference>
<dbReference type="EMBL" id="BMGB01000002">
    <property type="protein sequence ID" value="GGB14895.1"/>
    <property type="molecule type" value="Genomic_DNA"/>
</dbReference>
<feature type="transmembrane region" description="Helical" evidence="1">
    <location>
        <begin position="103"/>
        <end position="127"/>
    </location>
</feature>
<organism evidence="3 4">
    <name type="scientific">Conyzicola nivalis</name>
    <dbReference type="NCBI Taxonomy" id="1477021"/>
    <lineage>
        <taxon>Bacteria</taxon>
        <taxon>Bacillati</taxon>
        <taxon>Actinomycetota</taxon>
        <taxon>Actinomycetes</taxon>
        <taxon>Micrococcales</taxon>
        <taxon>Microbacteriaceae</taxon>
        <taxon>Conyzicola</taxon>
    </lineage>
</organism>
<keyword evidence="1" id="KW-0472">Membrane</keyword>
<dbReference type="AlphaFoldDB" id="A0A916SS17"/>
<dbReference type="GO" id="GO:0080120">
    <property type="term" value="P:CAAX-box protein maturation"/>
    <property type="evidence" value="ECO:0007669"/>
    <property type="project" value="UniProtKB-ARBA"/>
</dbReference>
<feature type="domain" description="CAAX prenyl protease 2/Lysostaphin resistance protein A-like" evidence="2">
    <location>
        <begin position="152"/>
        <end position="238"/>
    </location>
</feature>
<sequence length="275" mass="29339">MLSPTAPLTPWILGAVLVALLAFMTWNAIRKNRREYATFKRQRSTKRRQKMFRKWLRQSFVNFGGAAVIVLLLSWQFVEPFTAAVDEWSWVAGAKQAFADSGWLGPALVGAFVLVIGGGAVLGIFLARSETEVPSIGDVQALLPRNRAELKWGAALAINAGIVEELLFRLALPVLIFGVTGSAVAAVAASILIFGLLHAYQGLPGIIGSVILGTAFMAIYLATGSIVVAIVVHALFDLRSLVLIPVVVFGVHKELGNGAPPVKKVASDAAELSTP</sequence>
<accession>A0A916SS17</accession>
<reference evidence="3" key="1">
    <citation type="journal article" date="2014" name="Int. J. Syst. Evol. Microbiol.">
        <title>Complete genome sequence of Corynebacterium casei LMG S-19264T (=DSM 44701T), isolated from a smear-ripened cheese.</title>
        <authorList>
            <consortium name="US DOE Joint Genome Institute (JGI-PGF)"/>
            <person name="Walter F."/>
            <person name="Albersmeier A."/>
            <person name="Kalinowski J."/>
            <person name="Ruckert C."/>
        </authorList>
    </citation>
    <scope>NUCLEOTIDE SEQUENCE</scope>
    <source>
        <strain evidence="3">CGMCC 1.12813</strain>
    </source>
</reference>
<dbReference type="GO" id="GO:0004175">
    <property type="term" value="F:endopeptidase activity"/>
    <property type="evidence" value="ECO:0007669"/>
    <property type="project" value="UniProtKB-ARBA"/>
</dbReference>
<evidence type="ECO:0000256" key="1">
    <source>
        <dbReference type="SAM" id="Phobius"/>
    </source>
</evidence>